<organism evidence="1">
    <name type="scientific">candidate division CPR1 bacterium ADurb.Bin160</name>
    <dbReference type="NCBI Taxonomy" id="1852826"/>
    <lineage>
        <taxon>Bacteria</taxon>
        <taxon>candidate division CPR1</taxon>
    </lineage>
</organism>
<gene>
    <name evidence="1" type="ORF">BWY04_00144</name>
</gene>
<comment type="caution">
    <text evidence="1">The sequence shown here is derived from an EMBL/GenBank/DDBJ whole genome shotgun (WGS) entry which is preliminary data.</text>
</comment>
<name>A0A1V5ZQV6_9BACT</name>
<dbReference type="EMBL" id="MWDB01000002">
    <property type="protein sequence ID" value="OQB42446.1"/>
    <property type="molecule type" value="Genomic_DNA"/>
</dbReference>
<reference evidence="1" key="1">
    <citation type="submission" date="2017-02" db="EMBL/GenBank/DDBJ databases">
        <title>Delving into the versatile metabolic prowess of the omnipresent phylum Bacteroidetes.</title>
        <authorList>
            <person name="Nobu M.K."/>
            <person name="Mei R."/>
            <person name="Narihiro T."/>
            <person name="Kuroda K."/>
            <person name="Liu W.-T."/>
        </authorList>
    </citation>
    <scope>NUCLEOTIDE SEQUENCE</scope>
    <source>
        <strain evidence="1">ADurb.Bin160</strain>
    </source>
</reference>
<dbReference type="AlphaFoldDB" id="A0A1V5ZQV6"/>
<evidence type="ECO:0000313" key="1">
    <source>
        <dbReference type="EMBL" id="OQB42446.1"/>
    </source>
</evidence>
<sequence length="126" mass="14933">MAIIKIDETSLEKGKLTNQERPTTSMVEKMKEKMVKIFKSSEQKEYEQNEKQFMEIFSELSLKQQLLLEQLLGDYIDDDMYPSSDFLHNFELALKNDKEIGKKEQEMLNLVKNKKIIKHKRSDESI</sequence>
<dbReference type="Proteomes" id="UP000485621">
    <property type="component" value="Unassembled WGS sequence"/>
</dbReference>
<proteinExistence type="predicted"/>
<accession>A0A1V5ZQV6</accession>
<protein>
    <submittedName>
        <fullName evidence="1">Uncharacterized protein</fullName>
    </submittedName>
</protein>